<reference evidence="2 3" key="1">
    <citation type="journal article" date="2012" name="Appl. Environ. Microbiol.">
        <title>Draft genome sequence of a psychrotolerant sulfur-oxidizing bacterium, Sulfuricella denitrificans skB26, and proteomic insights into cold adaptation.</title>
        <authorList>
            <person name="Watanabe T."/>
            <person name="Kojima H."/>
            <person name="Fukui M."/>
        </authorList>
    </citation>
    <scope>NUCLEOTIDE SEQUENCE [LARGE SCALE GENOMIC DNA]</scope>
    <source>
        <strain evidence="3">skB26</strain>
    </source>
</reference>
<dbReference type="Gene3D" id="3.40.50.300">
    <property type="entry name" value="P-loop containing nucleotide triphosphate hydrolases"/>
    <property type="match status" value="1"/>
</dbReference>
<name>S6AAQ6_SULDS</name>
<dbReference type="InterPro" id="IPR027417">
    <property type="entry name" value="P-loop_NTPase"/>
</dbReference>
<dbReference type="eggNOG" id="COG0593">
    <property type="taxonomic scope" value="Bacteria"/>
</dbReference>
<dbReference type="Proteomes" id="UP000015559">
    <property type="component" value="Chromosome"/>
</dbReference>
<dbReference type="NCBIfam" id="TIGR03420">
    <property type="entry name" value="DnaA_homol_Hda"/>
    <property type="match status" value="1"/>
</dbReference>
<dbReference type="GO" id="GO:0006270">
    <property type="term" value="P:DNA replication initiation"/>
    <property type="evidence" value="ECO:0007669"/>
    <property type="project" value="TreeGrafter"/>
</dbReference>
<sequence>MKQLLLEISPDFTPTLDNFVAGRNVEVLQALSESAAGAQPERFIYLWGEPSSGKTHLLHAFVGAVSRYGLKSVYVQCGAALPDHLEGYDAVALDDVGQLDGEGQIALFNLYNRLREGRGRLLTSGQCAPAQLPMRPDVVTRLGWGLIYQIHGLSDDEKVQALHAHAASRGFRLGAGVAEYLLRHWRRDLPSLLGALDTLDRYSLETKRPITVPLLRETLQMEV</sequence>
<dbReference type="InterPro" id="IPR055199">
    <property type="entry name" value="Hda_lid"/>
</dbReference>
<dbReference type="PANTHER" id="PTHR30050">
    <property type="entry name" value="CHROMOSOMAL REPLICATION INITIATOR PROTEIN DNAA"/>
    <property type="match status" value="1"/>
</dbReference>
<evidence type="ECO:0000259" key="1">
    <source>
        <dbReference type="Pfam" id="PF22688"/>
    </source>
</evidence>
<dbReference type="Pfam" id="PF22688">
    <property type="entry name" value="Hda_lid"/>
    <property type="match status" value="1"/>
</dbReference>
<evidence type="ECO:0000313" key="3">
    <source>
        <dbReference type="Proteomes" id="UP000015559"/>
    </source>
</evidence>
<evidence type="ECO:0000313" key="2">
    <source>
        <dbReference type="EMBL" id="BAN36160.1"/>
    </source>
</evidence>
<dbReference type="KEGG" id="sdr:SCD_n02352"/>
<proteinExistence type="predicted"/>
<dbReference type="OrthoDB" id="9784878at2"/>
<dbReference type="GO" id="GO:0032297">
    <property type="term" value="P:negative regulation of DNA-templated DNA replication initiation"/>
    <property type="evidence" value="ECO:0007669"/>
    <property type="project" value="InterPro"/>
</dbReference>
<gene>
    <name evidence="2" type="ORF">SCD_n02352</name>
</gene>
<protein>
    <submittedName>
        <fullName evidence="2">DnaA regulatory inactivator Hda</fullName>
    </submittedName>
</protein>
<keyword evidence="3" id="KW-1185">Reference proteome</keyword>
<dbReference type="PANTHER" id="PTHR30050:SF5">
    <property type="entry name" value="DNAA REGULATORY INACTIVATOR HDA"/>
    <property type="match status" value="1"/>
</dbReference>
<dbReference type="AlphaFoldDB" id="S6AAQ6"/>
<dbReference type="InterPro" id="IPR017788">
    <property type="entry name" value="Hda"/>
</dbReference>
<dbReference type="STRING" id="1163617.SCD_n02352"/>
<dbReference type="RefSeq" id="WP_009205358.1">
    <property type="nucleotide sequence ID" value="NC_022357.1"/>
</dbReference>
<dbReference type="HOGENOM" id="CLU_072265_1_0_4"/>
<organism evidence="2 3">
    <name type="scientific">Sulfuricella denitrificans (strain DSM 22764 / NBRC 105220 / skB26)</name>
    <dbReference type="NCBI Taxonomy" id="1163617"/>
    <lineage>
        <taxon>Bacteria</taxon>
        <taxon>Pseudomonadati</taxon>
        <taxon>Pseudomonadota</taxon>
        <taxon>Betaproteobacteria</taxon>
        <taxon>Nitrosomonadales</taxon>
        <taxon>Sulfuricellaceae</taxon>
        <taxon>Sulfuricella</taxon>
    </lineage>
</organism>
<dbReference type="Gene3D" id="1.10.8.60">
    <property type="match status" value="1"/>
</dbReference>
<dbReference type="EMBL" id="AP013066">
    <property type="protein sequence ID" value="BAN36160.1"/>
    <property type="molecule type" value="Genomic_DNA"/>
</dbReference>
<accession>S6AAQ6</accession>
<feature type="domain" description="Hda lid" evidence="1">
    <location>
        <begin position="155"/>
        <end position="219"/>
    </location>
</feature>
<dbReference type="SUPFAM" id="SSF52540">
    <property type="entry name" value="P-loop containing nucleoside triphosphate hydrolases"/>
    <property type="match status" value="1"/>
</dbReference>